<evidence type="ECO:0000256" key="2">
    <source>
        <dbReference type="ARBA" id="ARBA00004921"/>
    </source>
</evidence>
<dbReference type="GO" id="GO:0006062">
    <property type="term" value="P:sorbitol catabolic process"/>
    <property type="evidence" value="ECO:0007669"/>
    <property type="project" value="TreeGrafter"/>
</dbReference>
<dbReference type="Gene3D" id="3.40.50.720">
    <property type="entry name" value="NAD(P)-binding Rossmann-like Domain"/>
    <property type="match status" value="1"/>
</dbReference>
<evidence type="ECO:0000313" key="11">
    <source>
        <dbReference type="Proteomes" id="UP000179179"/>
    </source>
</evidence>
<evidence type="ECO:0000256" key="6">
    <source>
        <dbReference type="ARBA" id="ARBA00023002"/>
    </source>
</evidence>
<evidence type="ECO:0000256" key="4">
    <source>
        <dbReference type="ARBA" id="ARBA00022723"/>
    </source>
</evidence>
<keyword evidence="5 8" id="KW-0862">Zinc</keyword>
<proteinExistence type="inferred from homology"/>
<evidence type="ECO:0000256" key="8">
    <source>
        <dbReference type="RuleBase" id="RU361277"/>
    </source>
</evidence>
<dbReference type="GO" id="GO:0003939">
    <property type="term" value="F:L-iditol 2-dehydrogenase (NAD+) activity"/>
    <property type="evidence" value="ECO:0007669"/>
    <property type="project" value="TreeGrafter"/>
</dbReference>
<dbReference type="Pfam" id="PF08240">
    <property type="entry name" value="ADH_N"/>
    <property type="match status" value="1"/>
</dbReference>
<keyword evidence="6" id="KW-0560">Oxidoreductase</keyword>
<protein>
    <recommendedName>
        <fullName evidence="9">Enoyl reductase (ER) domain-containing protein</fullName>
    </recommendedName>
</protein>
<dbReference type="RefSeq" id="XP_022384769.1">
    <property type="nucleotide sequence ID" value="XM_022537365.1"/>
</dbReference>
<dbReference type="GO" id="GO:0008270">
    <property type="term" value="F:zinc ion binding"/>
    <property type="evidence" value="ECO:0007669"/>
    <property type="project" value="InterPro"/>
</dbReference>
<dbReference type="InterPro" id="IPR020843">
    <property type="entry name" value="ER"/>
</dbReference>
<dbReference type="GeneID" id="34453627"/>
<dbReference type="SMART" id="SM00829">
    <property type="entry name" value="PKS_ER"/>
    <property type="match status" value="1"/>
</dbReference>
<gene>
    <name evidence="10" type="ORF">ABOM_010237</name>
</gene>
<comment type="caution">
    <text evidence="10">The sequence shown here is derived from an EMBL/GenBank/DDBJ whole genome shotgun (WGS) entry which is preliminary data.</text>
</comment>
<name>A0A1F7ZNP4_9EURO</name>
<dbReference type="STRING" id="109264.A0A1F7ZNP4"/>
<dbReference type="PANTHER" id="PTHR43161:SF25">
    <property type="entry name" value="ALCOHOL DEHYDROGENASE, PUTATIVE (AFU_ORTHOLOGUE AFUA_1G14390)-RELATED"/>
    <property type="match status" value="1"/>
</dbReference>
<dbReference type="Proteomes" id="UP000179179">
    <property type="component" value="Unassembled WGS sequence"/>
</dbReference>
<keyword evidence="4 8" id="KW-0479">Metal-binding</keyword>
<dbReference type="SUPFAM" id="SSF50129">
    <property type="entry name" value="GroES-like"/>
    <property type="match status" value="1"/>
</dbReference>
<dbReference type="InterPro" id="IPR045306">
    <property type="entry name" value="SDH-like"/>
</dbReference>
<evidence type="ECO:0000256" key="7">
    <source>
        <dbReference type="ARBA" id="ARBA00023027"/>
    </source>
</evidence>
<comment type="similarity">
    <text evidence="3 8">Belongs to the zinc-containing alcohol dehydrogenase family.</text>
</comment>
<comment type="cofactor">
    <cofactor evidence="1 8">
        <name>Zn(2+)</name>
        <dbReference type="ChEBI" id="CHEBI:29105"/>
    </cofactor>
</comment>
<dbReference type="GO" id="GO:0019569">
    <property type="term" value="P:L-arabinose catabolic process to D-xylulose 5-phosphate"/>
    <property type="evidence" value="ECO:0007669"/>
    <property type="project" value="UniProtKB-UniPathway"/>
</dbReference>
<dbReference type="InterPro" id="IPR013149">
    <property type="entry name" value="ADH-like_C"/>
</dbReference>
<dbReference type="InterPro" id="IPR002328">
    <property type="entry name" value="ADH_Zn_CS"/>
</dbReference>
<evidence type="ECO:0000259" key="9">
    <source>
        <dbReference type="SMART" id="SM00829"/>
    </source>
</evidence>
<dbReference type="InterPro" id="IPR013154">
    <property type="entry name" value="ADH-like_N"/>
</dbReference>
<dbReference type="Pfam" id="PF00107">
    <property type="entry name" value="ADH_zinc_N"/>
    <property type="match status" value="1"/>
</dbReference>
<dbReference type="OrthoDB" id="5363962at2759"/>
<comment type="pathway">
    <text evidence="2">Carbohydrate degradation.</text>
</comment>
<dbReference type="AlphaFoldDB" id="A0A1F7ZNP4"/>
<dbReference type="CDD" id="cd05285">
    <property type="entry name" value="sorbitol_DH"/>
    <property type="match status" value="1"/>
</dbReference>
<accession>A0A1F7ZNP4</accession>
<reference evidence="10 11" key="1">
    <citation type="journal article" date="2016" name="Genome Biol. Evol.">
        <title>Draft genome sequence of an aflatoxigenic Aspergillus species, A. bombycis.</title>
        <authorList>
            <person name="Moore G.G."/>
            <person name="Mack B.M."/>
            <person name="Beltz S.B."/>
            <person name="Gilbert M.K."/>
        </authorList>
    </citation>
    <scope>NUCLEOTIDE SEQUENCE [LARGE SCALE GENOMIC DNA]</scope>
    <source>
        <strain evidence="11">NRRL 26010</strain>
    </source>
</reference>
<evidence type="ECO:0000256" key="5">
    <source>
        <dbReference type="ARBA" id="ARBA00022833"/>
    </source>
</evidence>
<dbReference type="PANTHER" id="PTHR43161">
    <property type="entry name" value="SORBITOL DEHYDROGENASE"/>
    <property type="match status" value="1"/>
</dbReference>
<dbReference type="SUPFAM" id="SSF51735">
    <property type="entry name" value="NAD(P)-binding Rossmann-fold domains"/>
    <property type="match status" value="1"/>
</dbReference>
<evidence type="ECO:0000256" key="1">
    <source>
        <dbReference type="ARBA" id="ARBA00001947"/>
    </source>
</evidence>
<evidence type="ECO:0000313" key="10">
    <source>
        <dbReference type="EMBL" id="OGM41052.1"/>
    </source>
</evidence>
<dbReference type="EMBL" id="LYCR01000122">
    <property type="protein sequence ID" value="OGM41052.1"/>
    <property type="molecule type" value="Genomic_DNA"/>
</dbReference>
<dbReference type="InterPro" id="IPR036291">
    <property type="entry name" value="NAD(P)-bd_dom_sf"/>
</dbReference>
<feature type="domain" description="Enoyl reductase (ER)" evidence="9">
    <location>
        <begin position="13"/>
        <end position="368"/>
    </location>
</feature>
<keyword evidence="7" id="KW-0520">NAD</keyword>
<dbReference type="Gene3D" id="3.90.180.10">
    <property type="entry name" value="Medium-chain alcohol dehydrogenases, catalytic domain"/>
    <property type="match status" value="1"/>
</dbReference>
<dbReference type="UniPathway" id="UPA00146">
    <property type="reaction ID" value="UER00577"/>
</dbReference>
<organism evidence="10 11">
    <name type="scientific">Aspergillus bombycis</name>
    <dbReference type="NCBI Taxonomy" id="109264"/>
    <lineage>
        <taxon>Eukaryota</taxon>
        <taxon>Fungi</taxon>
        <taxon>Dikarya</taxon>
        <taxon>Ascomycota</taxon>
        <taxon>Pezizomycotina</taxon>
        <taxon>Eurotiomycetes</taxon>
        <taxon>Eurotiomycetidae</taxon>
        <taxon>Eurotiales</taxon>
        <taxon>Aspergillaceae</taxon>
        <taxon>Aspergillus</taxon>
    </lineage>
</organism>
<keyword evidence="11" id="KW-1185">Reference proteome</keyword>
<dbReference type="PROSITE" id="PS00059">
    <property type="entry name" value="ADH_ZINC"/>
    <property type="match status" value="1"/>
</dbReference>
<sequence>MTTHTHTAAVLYGAHDMRMETRTTAPPAPDEVQIRIRATGLCGTDMHYYHSGKNGMFVVQEPLILGHEAAGEVVAIGSNVQQLQCGDRVAIEPQQPCKKCSICMAGRYNICPQMKFTGSASANPPIQGSLQEVYNHPALFVHKIPPSISFEEAALLEPLSVALHAVRRSQLQIGQSVLVLGAGAIGLLCASLAKAAGASRIGIVDIERSRLDFAMGKNGTDNAVATAAYQIVTPTVSAESDPEQVAHETSTEILRSEGFGPADVVFECTGVASCVNIGIGCASPGAKVVLVGMGSPTQNIHVGAAAVREVDLLSLWRYTNTFTAAIDLVKSAQVNLKSLVTHTYDLAEAATALDLTLSKPADLIKCVVTVKDQKLDYVG</sequence>
<evidence type="ECO:0000256" key="3">
    <source>
        <dbReference type="ARBA" id="ARBA00008072"/>
    </source>
</evidence>
<dbReference type="InterPro" id="IPR011032">
    <property type="entry name" value="GroES-like_sf"/>
</dbReference>